<feature type="compositionally biased region" description="Low complexity" evidence="1">
    <location>
        <begin position="837"/>
        <end position="875"/>
    </location>
</feature>
<feature type="compositionally biased region" description="Low complexity" evidence="1">
    <location>
        <begin position="677"/>
        <end position="691"/>
    </location>
</feature>
<organism evidence="2 3">
    <name type="scientific">Actinocatenispora comari</name>
    <dbReference type="NCBI Taxonomy" id="2807577"/>
    <lineage>
        <taxon>Bacteria</taxon>
        <taxon>Bacillati</taxon>
        <taxon>Actinomycetota</taxon>
        <taxon>Actinomycetes</taxon>
        <taxon>Micromonosporales</taxon>
        <taxon>Micromonosporaceae</taxon>
        <taxon>Actinocatenispora</taxon>
    </lineage>
</organism>
<feature type="compositionally biased region" description="Gly residues" evidence="1">
    <location>
        <begin position="448"/>
        <end position="458"/>
    </location>
</feature>
<feature type="compositionally biased region" description="Acidic residues" evidence="1">
    <location>
        <begin position="1076"/>
        <end position="1088"/>
    </location>
</feature>
<feature type="compositionally biased region" description="Basic and acidic residues" evidence="1">
    <location>
        <begin position="1"/>
        <end position="18"/>
    </location>
</feature>
<reference evidence="3" key="1">
    <citation type="journal article" date="2021" name="Int. J. Syst. Evol. Microbiol.">
        <title>Actinocatenispora comari sp. nov., an endophytic actinomycete isolated from aerial parts of Comarum salesowianum.</title>
        <authorList>
            <person name="Oyunbileg N."/>
            <person name="Iizaka Y."/>
            <person name="Hamada M."/>
            <person name="Davaapurev B.O."/>
            <person name="Fukumoto A."/>
            <person name="Tsetseg B."/>
            <person name="Kato F."/>
            <person name="Tamura T."/>
            <person name="Batkhuu J."/>
            <person name="Anzai Y."/>
        </authorList>
    </citation>
    <scope>NUCLEOTIDE SEQUENCE [LARGE SCALE GENOMIC DNA]</scope>
    <source>
        <strain evidence="3">NUM-2625</strain>
    </source>
</reference>
<feature type="compositionally biased region" description="Pro residues" evidence="1">
    <location>
        <begin position="399"/>
        <end position="409"/>
    </location>
</feature>
<accession>A0A8J4ACL7</accession>
<feature type="compositionally biased region" description="Gly residues" evidence="1">
    <location>
        <begin position="501"/>
        <end position="520"/>
    </location>
</feature>
<gene>
    <name evidence="2" type="ORF">NUM_32030</name>
</gene>
<dbReference type="Proteomes" id="UP000614996">
    <property type="component" value="Unassembled WGS sequence"/>
</dbReference>
<feature type="compositionally biased region" description="Polar residues" evidence="1">
    <location>
        <begin position="338"/>
        <end position="355"/>
    </location>
</feature>
<feature type="compositionally biased region" description="Low complexity" evidence="1">
    <location>
        <begin position="321"/>
        <end position="330"/>
    </location>
</feature>
<feature type="compositionally biased region" description="Gly residues" evidence="1">
    <location>
        <begin position="536"/>
        <end position="546"/>
    </location>
</feature>
<evidence type="ECO:0000256" key="1">
    <source>
        <dbReference type="SAM" id="MobiDB-lite"/>
    </source>
</evidence>
<feature type="region of interest" description="Disordered" evidence="1">
    <location>
        <begin position="1"/>
        <end position="32"/>
    </location>
</feature>
<feature type="compositionally biased region" description="Low complexity" evidence="1">
    <location>
        <begin position="749"/>
        <end position="763"/>
    </location>
</feature>
<feature type="compositionally biased region" description="Gly residues" evidence="1">
    <location>
        <begin position="569"/>
        <end position="586"/>
    </location>
</feature>
<feature type="compositionally biased region" description="Gly residues" evidence="1">
    <location>
        <begin position="646"/>
        <end position="663"/>
    </location>
</feature>
<dbReference type="AlphaFoldDB" id="A0A8J4ACL7"/>
<sequence>MSGDDKKDDDGFRNDPFGHKGTYPPADIDVNNTNDLEQWASGDGYSWRKIESAIVGGAAMVTADDAAYAAGLVSPQSIMDTSGAFQTAMDSLTWLETFIDQQTDAIAGDGKSWQGAAADAFRAKMKILSKWAGRQAERLSGGAGMGSSESLPNQLAKDANYLAWAQQTIQYLDRAWATIASNHGTGDTGDDDGNLVTISSTKYAKPMIKQMLQVAETLADQYTATVPKVNSGGLDEPPPVTKPMPSITTPTPPTLTTPKPPPNVTTPAPPKITTGPPPNLTTAPPPPAVTTPAPLNVTTPPPPGNNLNLQPPTVTPPVSGPPGNVGPLGPQAFGPNSLGPNSTGPNSLGPNGSNFQPPPIGAPPNSTGGNPYVPAPTPPVEPYTSQPPGAGPTPNVRPYSPPKVPPPPSGSGGGSGKVPPVGAPPSGSGPYGNQDLPQVTPPVLPSAPGGGSGGGTGGNAPMIPGAPGSPRSGSGGGGNRAVEPPDASGLLQGDGKDWSPGLGGIGLPASPGGAGPGGTGLQSNGTGMPMMPGAPGPRGGGGGGGKAVEPPDSSGLLKGDGTDWSPGVDGIGLPDGSGGTDSGGTGLHSEEGPVQTPVVPGAGVPMAPGTPGAPGPRGGGGGKAVEPPDSSGLLKGDGSDWSPDVGGIGLPNGSGGADSGGTGLHSEEGPVRTPVIPGAGVPTVPGTPGAPGSRGSGGTGVEPPDSAGLLRGDGTDWSPAVPEVGLPDGSAGAGAGGAGLRADPNADRAPVVAAGGLPVAPGVPGSPGAPGGGAPGGTKATGASDASGLVAGDPDAWVTMNRAPGNPEAPVGARPGGAGLDAAPASHAAPPGPDPLPAVTAPAGDGPAAAADPAPTAAGPSSDAAAPADGAAPAAEQPTRYQQPAVPMVSPIVGTGEPDARSSGARPAGRAADESGRRDAGETERSPAGEAGPGDTDEPERPVPDDGTETGGMGSADGLTAVLAAPPPVGGVAVTDPAVGAAEPGPATSRARVAPAAPSAAEAGGIALSVGMPGSPPVAVGLPVPAALADEDDERRPPDGSAAGEALREQERTWTGADGDTGPPAAQDRVPIVRPDEDDDGSDWDDAEGAWWLTGTGTRQEDRAHE</sequence>
<comment type="caution">
    <text evidence="2">The sequence shown here is derived from an EMBL/GenBank/DDBJ whole genome shotgun (WGS) entry which is preliminary data.</text>
</comment>
<feature type="region of interest" description="Disordered" evidence="1">
    <location>
        <begin position="228"/>
        <end position="1002"/>
    </location>
</feature>
<dbReference type="EMBL" id="BOPO01000054">
    <property type="protein sequence ID" value="GIL27949.1"/>
    <property type="molecule type" value="Genomic_DNA"/>
</dbReference>
<evidence type="ECO:0000313" key="3">
    <source>
        <dbReference type="Proteomes" id="UP000614996"/>
    </source>
</evidence>
<feature type="compositionally biased region" description="Low complexity" evidence="1">
    <location>
        <begin position="417"/>
        <end position="432"/>
    </location>
</feature>
<feature type="compositionally biased region" description="Low complexity" evidence="1">
    <location>
        <begin position="901"/>
        <end position="910"/>
    </location>
</feature>
<feature type="compositionally biased region" description="Low complexity" evidence="1">
    <location>
        <begin position="987"/>
        <end position="1002"/>
    </location>
</feature>
<feature type="compositionally biased region" description="Low complexity" evidence="1">
    <location>
        <begin position="597"/>
        <end position="610"/>
    </location>
</feature>
<dbReference type="RefSeq" id="WP_207125689.1">
    <property type="nucleotide sequence ID" value="NZ_BOPO01000054.1"/>
</dbReference>
<feature type="compositionally biased region" description="Low complexity" evidence="1">
    <location>
        <begin position="820"/>
        <end position="829"/>
    </location>
</feature>
<feature type="region of interest" description="Disordered" evidence="1">
    <location>
        <begin position="1025"/>
        <end position="1106"/>
    </location>
</feature>
<evidence type="ECO:0000313" key="2">
    <source>
        <dbReference type="EMBL" id="GIL27949.1"/>
    </source>
</evidence>
<proteinExistence type="predicted"/>
<feature type="compositionally biased region" description="Pro residues" evidence="1">
    <location>
        <begin position="250"/>
        <end position="289"/>
    </location>
</feature>
<keyword evidence="3" id="KW-1185">Reference proteome</keyword>
<protein>
    <submittedName>
        <fullName evidence="2">Uncharacterized protein</fullName>
    </submittedName>
</protein>
<name>A0A8J4ACL7_9ACTN</name>
<feature type="compositionally biased region" description="Basic and acidic residues" evidence="1">
    <location>
        <begin position="911"/>
        <end position="927"/>
    </location>
</feature>